<dbReference type="EMBL" id="FMAF01000006">
    <property type="protein sequence ID" value="SCB30354.1"/>
    <property type="molecule type" value="Genomic_DNA"/>
</dbReference>
<dbReference type="Proteomes" id="UP000199205">
    <property type="component" value="Unassembled WGS sequence"/>
</dbReference>
<accession>A0A1C3VS68</accession>
<evidence type="ECO:0000313" key="2">
    <source>
        <dbReference type="Proteomes" id="UP000199205"/>
    </source>
</evidence>
<name>A0A1C3VS68_9HYPH</name>
<evidence type="ECO:0000313" key="1">
    <source>
        <dbReference type="EMBL" id="SCB30354.1"/>
    </source>
</evidence>
<reference evidence="2" key="1">
    <citation type="submission" date="2016-08" db="EMBL/GenBank/DDBJ databases">
        <authorList>
            <person name="Varghese N."/>
            <person name="Submissions Spin"/>
        </authorList>
    </citation>
    <scope>NUCLEOTIDE SEQUENCE [LARGE SCALE GENOMIC DNA]</scope>
    <source>
        <strain evidence="2">P1-7</strain>
    </source>
</reference>
<dbReference type="AlphaFoldDB" id="A0A1C3VS68"/>
<sequence length="69" mass="7625">MSASVADIRLLNKAREELSEIIESKIEAIAGNIAADFPDYKYRCGEVAGIRTALDVLSEIVRKMGDQRL</sequence>
<proteinExistence type="predicted"/>
<protein>
    <submittedName>
        <fullName evidence="1">Uncharacterized protein</fullName>
    </submittedName>
</protein>
<organism evidence="1 2">
    <name type="scientific">Rhizobium lusitanum</name>
    <dbReference type="NCBI Taxonomy" id="293958"/>
    <lineage>
        <taxon>Bacteria</taxon>
        <taxon>Pseudomonadati</taxon>
        <taxon>Pseudomonadota</taxon>
        <taxon>Alphaproteobacteria</taxon>
        <taxon>Hyphomicrobiales</taxon>
        <taxon>Rhizobiaceae</taxon>
        <taxon>Rhizobium/Agrobacterium group</taxon>
        <taxon>Rhizobium</taxon>
    </lineage>
</organism>
<gene>
    <name evidence="1" type="ORF">GA0061101_10697</name>
</gene>
<dbReference type="RefSeq" id="WP_092573994.1">
    <property type="nucleotide sequence ID" value="NZ_FMAF01000006.1"/>
</dbReference>